<feature type="transmembrane region" description="Helical" evidence="7">
    <location>
        <begin position="253"/>
        <end position="277"/>
    </location>
</feature>
<dbReference type="NCBIfam" id="NF001419">
    <property type="entry name" value="PRK00293.1"/>
    <property type="match status" value="1"/>
</dbReference>
<feature type="transmembrane region" description="Helical" evidence="7">
    <location>
        <begin position="298"/>
        <end position="329"/>
    </location>
</feature>
<keyword evidence="6 7" id="KW-0472">Membrane</keyword>
<dbReference type="PANTHER" id="PTHR32234:SF0">
    <property type="entry name" value="THIOL:DISULFIDE INTERCHANGE PROTEIN DSBD"/>
    <property type="match status" value="1"/>
</dbReference>
<comment type="subcellular location">
    <subcellularLocation>
        <location evidence="1">Cell membrane</location>
        <topology evidence="1">Multi-pass membrane protein</topology>
    </subcellularLocation>
</comment>
<organism evidence="9 10">
    <name type="scientific">Kistimonas scapharcae</name>
    <dbReference type="NCBI Taxonomy" id="1036133"/>
    <lineage>
        <taxon>Bacteria</taxon>
        <taxon>Pseudomonadati</taxon>
        <taxon>Pseudomonadota</taxon>
        <taxon>Gammaproteobacteria</taxon>
        <taxon>Oceanospirillales</taxon>
        <taxon>Endozoicomonadaceae</taxon>
        <taxon>Kistimonas</taxon>
    </lineage>
</organism>
<dbReference type="Gene3D" id="2.60.40.1250">
    <property type="entry name" value="Thiol:disulfide interchange protein DsbD, N-terminal domain"/>
    <property type="match status" value="1"/>
</dbReference>
<keyword evidence="5 7" id="KW-1133">Transmembrane helix</keyword>
<evidence type="ECO:0000256" key="5">
    <source>
        <dbReference type="ARBA" id="ARBA00022989"/>
    </source>
</evidence>
<evidence type="ECO:0000256" key="2">
    <source>
        <dbReference type="ARBA" id="ARBA00022475"/>
    </source>
</evidence>
<feature type="transmembrane region" description="Helical" evidence="7">
    <location>
        <begin position="214"/>
        <end position="241"/>
    </location>
</feature>
<dbReference type="InterPro" id="IPR003834">
    <property type="entry name" value="Cyt_c_assmbl_TM_dom"/>
</dbReference>
<accession>A0ABP8UZY5</accession>
<dbReference type="Pfam" id="PF11412">
    <property type="entry name" value="DsbD_N"/>
    <property type="match status" value="1"/>
</dbReference>
<comment type="caution">
    <text evidence="9">The sequence shown here is derived from an EMBL/GenBank/DDBJ whole genome shotgun (WGS) entry which is preliminary data.</text>
</comment>
<evidence type="ECO:0000313" key="9">
    <source>
        <dbReference type="EMBL" id="GAA4648425.1"/>
    </source>
</evidence>
<keyword evidence="2" id="KW-1003">Cell membrane</keyword>
<dbReference type="InterPro" id="IPR028250">
    <property type="entry name" value="DsbDN"/>
</dbReference>
<dbReference type="InterPro" id="IPR036249">
    <property type="entry name" value="Thioredoxin-like_sf"/>
</dbReference>
<dbReference type="SUPFAM" id="SSF74863">
    <property type="entry name" value="Thiol:disulfide interchange protein DsbD, N-terminal domain (DsbD-alpha)"/>
    <property type="match status" value="1"/>
</dbReference>
<evidence type="ECO:0000256" key="6">
    <source>
        <dbReference type="ARBA" id="ARBA00023136"/>
    </source>
</evidence>
<sequence length="598" mass="64798">MSQSVMATGLQTQLGQASENEFLPVEEAFQLNGYHTDKEAVLQFTVTPGHYLYRHMFRFQAVDSTTKLGTPVLPEGIVKFDPYQQAELETYPEDIDIRIPIETSETLPEIAVTFQGCADAGLCYPPHTTNLILISENTPTGETTLPTTTTPPVITTETRQDTFLASLLSGNSLWSLITLFFLGGLALTFTPCVLPMIPILSTVVIGKTSNRLRIILLTICYVLSMSITFALAGMLMGYFGASLNLQAKLQSPWILVPFALLFALLALSMFGLFELQLPEKLRDKLLKADQSAGEKRGGTYLGAVLMGIFATLLVSPCVSAPLAGALIYISSTSDITLGGTALFSLGLGMGTPLLLLGIGGSTLLPKSGAWMNGVKTVFGVLMLGVAVWLLERVIPAPVTLLLWGSLLIGSAVYLGALDFNQRKGWNAFQQVLGILLLIYGAALFIGGIKGNTDPLRPLASETMTPPPSMTSNNPAHSSFQTISTLSELEAAKAQAILDNRLLLLDFYADWCISCKVIEREVLANPGIAKRLQAFSTIRMDITRNTPEQTQLLNQYQLFGPPAFLFFDRDGQEIIPLRLQGEVTVEEMAALLDQALSSS</sequence>
<dbReference type="PANTHER" id="PTHR32234">
    <property type="entry name" value="THIOL:DISULFIDE INTERCHANGE PROTEIN DSBD"/>
    <property type="match status" value="1"/>
</dbReference>
<reference evidence="10" key="1">
    <citation type="journal article" date="2019" name="Int. J. Syst. Evol. Microbiol.">
        <title>The Global Catalogue of Microorganisms (GCM) 10K type strain sequencing project: providing services to taxonomists for standard genome sequencing and annotation.</title>
        <authorList>
            <consortium name="The Broad Institute Genomics Platform"/>
            <consortium name="The Broad Institute Genome Sequencing Center for Infectious Disease"/>
            <person name="Wu L."/>
            <person name="Ma J."/>
        </authorList>
    </citation>
    <scope>NUCLEOTIDE SEQUENCE [LARGE SCALE GENOMIC DNA]</scope>
    <source>
        <strain evidence="10">JCM 17805</strain>
    </source>
</reference>
<proteinExistence type="predicted"/>
<evidence type="ECO:0000256" key="3">
    <source>
        <dbReference type="ARBA" id="ARBA00022692"/>
    </source>
</evidence>
<gene>
    <name evidence="9" type="ORF">GCM10023116_06940</name>
</gene>
<dbReference type="PROSITE" id="PS51352">
    <property type="entry name" value="THIOREDOXIN_2"/>
    <property type="match status" value="1"/>
</dbReference>
<dbReference type="InterPro" id="IPR036929">
    <property type="entry name" value="DsbDN_sf"/>
</dbReference>
<feature type="transmembrane region" description="Helical" evidence="7">
    <location>
        <begin position="431"/>
        <end position="448"/>
    </location>
</feature>
<evidence type="ECO:0000256" key="7">
    <source>
        <dbReference type="SAM" id="Phobius"/>
    </source>
</evidence>
<dbReference type="EMBL" id="BAABFL010000074">
    <property type="protein sequence ID" value="GAA4648425.1"/>
    <property type="molecule type" value="Genomic_DNA"/>
</dbReference>
<feature type="transmembrane region" description="Helical" evidence="7">
    <location>
        <begin position="400"/>
        <end position="419"/>
    </location>
</feature>
<keyword evidence="4" id="KW-0201">Cytochrome c-type biogenesis</keyword>
<evidence type="ECO:0000313" key="10">
    <source>
        <dbReference type="Proteomes" id="UP001500604"/>
    </source>
</evidence>
<evidence type="ECO:0000256" key="4">
    <source>
        <dbReference type="ARBA" id="ARBA00022748"/>
    </source>
</evidence>
<feature type="transmembrane region" description="Helical" evidence="7">
    <location>
        <begin position="341"/>
        <end position="364"/>
    </location>
</feature>
<keyword evidence="10" id="KW-1185">Reference proteome</keyword>
<name>A0ABP8UZY5_9GAMM</name>
<dbReference type="Proteomes" id="UP001500604">
    <property type="component" value="Unassembled WGS sequence"/>
</dbReference>
<dbReference type="CDD" id="cd02953">
    <property type="entry name" value="DsbDgamma"/>
    <property type="match status" value="1"/>
</dbReference>
<feature type="transmembrane region" description="Helical" evidence="7">
    <location>
        <begin position="376"/>
        <end position="394"/>
    </location>
</feature>
<evidence type="ECO:0000259" key="8">
    <source>
        <dbReference type="PROSITE" id="PS51352"/>
    </source>
</evidence>
<keyword evidence="3 7" id="KW-0812">Transmembrane</keyword>
<dbReference type="Pfam" id="PF13899">
    <property type="entry name" value="Thioredoxin_7"/>
    <property type="match status" value="1"/>
</dbReference>
<evidence type="ECO:0000256" key="1">
    <source>
        <dbReference type="ARBA" id="ARBA00004651"/>
    </source>
</evidence>
<dbReference type="InterPro" id="IPR013766">
    <property type="entry name" value="Thioredoxin_domain"/>
</dbReference>
<dbReference type="SUPFAM" id="SSF52833">
    <property type="entry name" value="Thioredoxin-like"/>
    <property type="match status" value="1"/>
</dbReference>
<feature type="domain" description="Thioredoxin" evidence="8">
    <location>
        <begin position="458"/>
        <end position="596"/>
    </location>
</feature>
<dbReference type="InterPro" id="IPR035671">
    <property type="entry name" value="DsbD_gamma"/>
</dbReference>
<feature type="transmembrane region" description="Helical" evidence="7">
    <location>
        <begin position="173"/>
        <end position="194"/>
    </location>
</feature>
<dbReference type="Pfam" id="PF02683">
    <property type="entry name" value="DsbD_TM"/>
    <property type="match status" value="1"/>
</dbReference>
<protein>
    <submittedName>
        <fullName evidence="9">Protein-disulfide reductase DsbD</fullName>
    </submittedName>
</protein>
<dbReference type="Gene3D" id="3.40.30.10">
    <property type="entry name" value="Glutaredoxin"/>
    <property type="match status" value="1"/>
</dbReference>